<evidence type="ECO:0008006" key="5">
    <source>
        <dbReference type="Google" id="ProtNLM"/>
    </source>
</evidence>
<protein>
    <recommendedName>
        <fullName evidence="5">DUF3592 domain-containing protein</fullName>
    </recommendedName>
</protein>
<name>A0ABU4GZY9_9MICO</name>
<reference evidence="3 4" key="1">
    <citation type="submission" date="2023-11" db="EMBL/GenBank/DDBJ databases">
        <title>Draft genome sequence of Microbacterium arthrosphaerae JCM 30492.</title>
        <authorList>
            <person name="Zhang G."/>
            <person name="Ding Y."/>
        </authorList>
    </citation>
    <scope>NUCLEOTIDE SEQUENCE [LARGE SCALE GENOMIC DNA]</scope>
    <source>
        <strain evidence="3 4">JCM 30492</strain>
    </source>
</reference>
<evidence type="ECO:0000313" key="3">
    <source>
        <dbReference type="EMBL" id="MDW4572623.1"/>
    </source>
</evidence>
<keyword evidence="2" id="KW-1133">Transmembrane helix</keyword>
<comment type="caution">
    <text evidence="3">The sequence shown here is derived from an EMBL/GenBank/DDBJ whole genome shotgun (WGS) entry which is preliminary data.</text>
</comment>
<keyword evidence="4" id="KW-1185">Reference proteome</keyword>
<feature type="region of interest" description="Disordered" evidence="1">
    <location>
        <begin position="165"/>
        <end position="190"/>
    </location>
</feature>
<sequence>MDWGSVAEWVAAIGTVGALLLGIGLFARERAIGRRKSVDDLVTWLSWREVPDREQGVRLETTVHICNRGSRAVYAPLLFYPDARGGYGSEIVSADGRPTMLAPGVETQHVVQGVPRNTIARYVMMTSDEGRVWIRKVDEHRYANAVAHMLLVTLLVLFERSDGASPRRRRQQAKRGQSTLKPVGRSAHAS</sequence>
<feature type="transmembrane region" description="Helical" evidence="2">
    <location>
        <begin position="6"/>
        <end position="27"/>
    </location>
</feature>
<dbReference type="Proteomes" id="UP001283109">
    <property type="component" value="Unassembled WGS sequence"/>
</dbReference>
<organism evidence="3 4">
    <name type="scientific">Microbacterium arthrosphaerae</name>
    <dbReference type="NCBI Taxonomy" id="792652"/>
    <lineage>
        <taxon>Bacteria</taxon>
        <taxon>Bacillati</taxon>
        <taxon>Actinomycetota</taxon>
        <taxon>Actinomycetes</taxon>
        <taxon>Micrococcales</taxon>
        <taxon>Microbacteriaceae</taxon>
        <taxon>Microbacterium</taxon>
    </lineage>
</organism>
<accession>A0ABU4GZY9</accession>
<evidence type="ECO:0000313" key="4">
    <source>
        <dbReference type="Proteomes" id="UP001283109"/>
    </source>
</evidence>
<keyword evidence="2" id="KW-0472">Membrane</keyword>
<proteinExistence type="predicted"/>
<dbReference type="RefSeq" id="WP_318353148.1">
    <property type="nucleotide sequence ID" value="NZ_JAWQEV010000002.1"/>
</dbReference>
<dbReference type="EMBL" id="JAWQEV010000002">
    <property type="protein sequence ID" value="MDW4572623.1"/>
    <property type="molecule type" value="Genomic_DNA"/>
</dbReference>
<keyword evidence="2" id="KW-0812">Transmembrane</keyword>
<evidence type="ECO:0000256" key="1">
    <source>
        <dbReference type="SAM" id="MobiDB-lite"/>
    </source>
</evidence>
<gene>
    <name evidence="3" type="ORF">R8Z58_07515</name>
</gene>
<evidence type="ECO:0000256" key="2">
    <source>
        <dbReference type="SAM" id="Phobius"/>
    </source>
</evidence>